<name>C0QK39_DESAH</name>
<protein>
    <submittedName>
        <fullName evidence="1">Uncharacterized protein</fullName>
    </submittedName>
</protein>
<sequence>MIPGLRAMETIKGTIQLVFLPVFCVTSMRTYFNMLPLTRLETRQKSGVGLAYFKISMTLKSIISVKSGGILGNIA</sequence>
<dbReference type="eggNOG" id="COG1729">
    <property type="taxonomic scope" value="Bacteria"/>
</dbReference>
<dbReference type="Proteomes" id="UP000000442">
    <property type="component" value="Chromosome"/>
</dbReference>
<evidence type="ECO:0000313" key="1">
    <source>
        <dbReference type="EMBL" id="ACN16065.1"/>
    </source>
</evidence>
<accession>C0QK39</accession>
<dbReference type="KEGG" id="dat:HRM2_29820"/>
<gene>
    <name evidence="1" type="ordered locus">HRM2_29820</name>
</gene>
<dbReference type="AlphaFoldDB" id="C0QK39"/>
<dbReference type="EMBL" id="CP001087">
    <property type="protein sequence ID" value="ACN16065.1"/>
    <property type="molecule type" value="Genomic_DNA"/>
</dbReference>
<proteinExistence type="predicted"/>
<evidence type="ECO:0000313" key="2">
    <source>
        <dbReference type="Proteomes" id="UP000000442"/>
    </source>
</evidence>
<dbReference type="HOGENOM" id="CLU_2665082_0_0_7"/>
<keyword evidence="2" id="KW-1185">Reference proteome</keyword>
<organism evidence="1 2">
    <name type="scientific">Desulforapulum autotrophicum (strain ATCC 43914 / DSM 3382 / VKM B-1955 / HRM2)</name>
    <name type="common">Desulfobacterium autotrophicum</name>
    <dbReference type="NCBI Taxonomy" id="177437"/>
    <lineage>
        <taxon>Bacteria</taxon>
        <taxon>Pseudomonadati</taxon>
        <taxon>Thermodesulfobacteriota</taxon>
        <taxon>Desulfobacteria</taxon>
        <taxon>Desulfobacterales</taxon>
        <taxon>Desulfobacteraceae</taxon>
        <taxon>Desulforapulum</taxon>
    </lineage>
</organism>
<reference evidence="1 2" key="1">
    <citation type="journal article" date="2009" name="Environ. Microbiol.">
        <title>Genome sequence of Desulfobacterium autotrophicum HRM2, a marine sulfate reducer oxidizing organic carbon completely to carbon dioxide.</title>
        <authorList>
            <person name="Strittmatter A.W."/>
            <person name="Liesegang H."/>
            <person name="Rabus R."/>
            <person name="Decker I."/>
            <person name="Amann J."/>
            <person name="Andres S."/>
            <person name="Henne A."/>
            <person name="Fricke W.F."/>
            <person name="Martinez-Arias R."/>
            <person name="Bartels D."/>
            <person name="Goesmann A."/>
            <person name="Krause L."/>
            <person name="Puehler A."/>
            <person name="Klenk H.P."/>
            <person name="Richter M."/>
            <person name="Schuler M."/>
            <person name="Gloeckner F.O."/>
            <person name="Meyerdierks A."/>
            <person name="Gottschalk G."/>
            <person name="Amann R."/>
        </authorList>
    </citation>
    <scope>NUCLEOTIDE SEQUENCE [LARGE SCALE GENOMIC DNA]</scope>
    <source>
        <strain evidence="2">ATCC 43914 / DSM 3382 / HRM2</strain>
    </source>
</reference>
<dbReference type="STRING" id="177437.HRM2_29820"/>